<dbReference type="PANTHER" id="PTHR11334:SF29">
    <property type="entry name" value="MAS-RELATED G-PROTEIN COUPLED RECEPTOR MEMBER X2"/>
    <property type="match status" value="1"/>
</dbReference>
<organism evidence="13 14">
    <name type="scientific">Diceros bicornis minor</name>
    <name type="common">South-central black rhinoceros</name>
    <dbReference type="NCBI Taxonomy" id="77932"/>
    <lineage>
        <taxon>Eukaryota</taxon>
        <taxon>Metazoa</taxon>
        <taxon>Chordata</taxon>
        <taxon>Craniata</taxon>
        <taxon>Vertebrata</taxon>
        <taxon>Euteleostomi</taxon>
        <taxon>Mammalia</taxon>
        <taxon>Eutheria</taxon>
        <taxon>Laurasiatheria</taxon>
        <taxon>Perissodactyla</taxon>
        <taxon>Rhinocerotidae</taxon>
        <taxon>Diceros</taxon>
    </lineage>
</organism>
<evidence type="ECO:0000256" key="7">
    <source>
        <dbReference type="ARBA" id="ARBA00023170"/>
    </source>
</evidence>
<dbReference type="InterPro" id="IPR000276">
    <property type="entry name" value="GPCR_Rhodpsn"/>
</dbReference>
<dbReference type="Gene3D" id="1.20.1070.10">
    <property type="entry name" value="Rhodopsin 7-helix transmembrane proteins"/>
    <property type="match status" value="1"/>
</dbReference>
<dbReference type="Proteomes" id="UP000551758">
    <property type="component" value="Unassembled WGS sequence"/>
</dbReference>
<feature type="transmembrane region" description="Helical" evidence="11">
    <location>
        <begin position="46"/>
        <end position="67"/>
    </location>
</feature>
<dbReference type="InterPro" id="IPR017452">
    <property type="entry name" value="GPCR_Rhodpsn_7TM"/>
</dbReference>
<dbReference type="PROSITE" id="PS00237">
    <property type="entry name" value="G_PROTEIN_RECEP_F1_1"/>
    <property type="match status" value="1"/>
</dbReference>
<evidence type="ECO:0000313" key="14">
    <source>
        <dbReference type="Proteomes" id="UP000551758"/>
    </source>
</evidence>
<comment type="caution">
    <text evidence="13">The sequence shown here is derived from an EMBL/GenBank/DDBJ whole genome shotgun (WGS) entry which is preliminary data.</text>
</comment>
<feature type="transmembrane region" description="Helical" evidence="11">
    <location>
        <begin position="88"/>
        <end position="107"/>
    </location>
</feature>
<sequence length="276" mass="31414">MRRNAFTVYILNLAGADFLFLSLLIIRSLVLLTNFFRSSSISIPKFLTPVFTFVYIVGLSVLSAISTERCLSVLCPIWYRCRRPRHTSAVMCALLWALSLLLSVLRGEYCGFLFSDGDVGWCRVIDFISAAWLIFLFVLLSGCSLALPTRLLWGSQQVQLTRLYLTIVLTALVFLFCGLPLGIHWFLVFWIQGGFDMFSLHLYLVTMFLSCVNSSTNPVIYFFVGSFRRRQRRRRQRRQTLKLVLQRALQDTPEVAESGGSFPQEPLEMSGSSVVS</sequence>
<feature type="transmembrane region" description="Helical" evidence="11">
    <location>
        <begin position="127"/>
        <end position="151"/>
    </location>
</feature>
<dbReference type="FunFam" id="1.20.1070.10:FF:000140">
    <property type="entry name" value="Mas-related G-protein coupled receptor member X2"/>
    <property type="match status" value="1"/>
</dbReference>
<keyword evidence="2" id="KW-1003">Cell membrane</keyword>
<dbReference type="GO" id="GO:0005886">
    <property type="term" value="C:plasma membrane"/>
    <property type="evidence" value="ECO:0007669"/>
    <property type="project" value="UniProtKB-SubCell"/>
</dbReference>
<feature type="region of interest" description="Disordered" evidence="10">
    <location>
        <begin position="251"/>
        <end position="276"/>
    </location>
</feature>
<dbReference type="PANTHER" id="PTHR11334">
    <property type="entry name" value="MAS-RELATED G-PROTEIN COUPLED RECEPTOR"/>
    <property type="match status" value="1"/>
</dbReference>
<feature type="transmembrane region" description="Helical" evidence="11">
    <location>
        <begin position="7"/>
        <end position="26"/>
    </location>
</feature>
<name>A0A7J7ETA6_DICBM</name>
<feature type="transmembrane region" description="Helical" evidence="11">
    <location>
        <begin position="163"/>
        <end position="191"/>
    </location>
</feature>
<comment type="similarity">
    <text evidence="9">Belongs to the G-protein coupled receptor 1 family.</text>
</comment>
<keyword evidence="14" id="KW-1185">Reference proteome</keyword>
<keyword evidence="3 9" id="KW-0812">Transmembrane</keyword>
<dbReference type="SUPFAM" id="SSF81321">
    <property type="entry name" value="Family A G protein-coupled receptor-like"/>
    <property type="match status" value="1"/>
</dbReference>
<evidence type="ECO:0000256" key="2">
    <source>
        <dbReference type="ARBA" id="ARBA00022475"/>
    </source>
</evidence>
<comment type="subcellular location">
    <subcellularLocation>
        <location evidence="1">Cell membrane</location>
        <topology evidence="1">Multi-pass membrane protein</topology>
    </subcellularLocation>
</comment>
<proteinExistence type="inferred from homology"/>
<keyword evidence="5 9" id="KW-0297">G-protein coupled receptor</keyword>
<feature type="domain" description="G-protein coupled receptors family 1 profile" evidence="12">
    <location>
        <begin position="1"/>
        <end position="221"/>
    </location>
</feature>
<protein>
    <recommendedName>
        <fullName evidence="12">G-protein coupled receptors family 1 profile domain-containing protein</fullName>
    </recommendedName>
</protein>
<keyword evidence="8 9" id="KW-0807">Transducer</keyword>
<dbReference type="PRINTS" id="PR00237">
    <property type="entry name" value="GPCRRHODOPSN"/>
</dbReference>
<dbReference type="Pfam" id="PF00001">
    <property type="entry name" value="7tm_1"/>
    <property type="match status" value="1"/>
</dbReference>
<evidence type="ECO:0000259" key="12">
    <source>
        <dbReference type="PROSITE" id="PS50262"/>
    </source>
</evidence>
<feature type="transmembrane region" description="Helical" evidence="11">
    <location>
        <begin position="203"/>
        <end position="227"/>
    </location>
</feature>
<dbReference type="EMBL" id="JACDTQ010002427">
    <property type="protein sequence ID" value="KAF5918913.1"/>
    <property type="molecule type" value="Genomic_DNA"/>
</dbReference>
<evidence type="ECO:0000256" key="8">
    <source>
        <dbReference type="ARBA" id="ARBA00023224"/>
    </source>
</evidence>
<evidence type="ECO:0000256" key="6">
    <source>
        <dbReference type="ARBA" id="ARBA00023136"/>
    </source>
</evidence>
<keyword evidence="7 9" id="KW-0675">Receptor</keyword>
<dbReference type="PROSITE" id="PS50262">
    <property type="entry name" value="G_PROTEIN_RECEP_F1_2"/>
    <property type="match status" value="1"/>
</dbReference>
<evidence type="ECO:0000256" key="5">
    <source>
        <dbReference type="ARBA" id="ARBA00023040"/>
    </source>
</evidence>
<evidence type="ECO:0000256" key="9">
    <source>
        <dbReference type="RuleBase" id="RU000688"/>
    </source>
</evidence>
<evidence type="ECO:0000256" key="11">
    <source>
        <dbReference type="SAM" id="Phobius"/>
    </source>
</evidence>
<dbReference type="AlphaFoldDB" id="A0A7J7ETA6"/>
<dbReference type="GO" id="GO:0004930">
    <property type="term" value="F:G protein-coupled receptor activity"/>
    <property type="evidence" value="ECO:0007669"/>
    <property type="project" value="UniProtKB-KW"/>
</dbReference>
<evidence type="ECO:0000256" key="4">
    <source>
        <dbReference type="ARBA" id="ARBA00022989"/>
    </source>
</evidence>
<dbReference type="PRINTS" id="PR02108">
    <property type="entry name" value="MRGPCRFAMILY"/>
</dbReference>
<evidence type="ECO:0000256" key="3">
    <source>
        <dbReference type="ARBA" id="ARBA00022692"/>
    </source>
</evidence>
<reference evidence="13 14" key="1">
    <citation type="journal article" date="2020" name="Mol. Biol. Evol.">
        <title>Interspecific Gene Flow and the Evolution of Specialization in Black and White Rhinoceros.</title>
        <authorList>
            <person name="Moodley Y."/>
            <person name="Westbury M.V."/>
            <person name="Russo I.M."/>
            <person name="Gopalakrishnan S."/>
            <person name="Rakotoarivelo A."/>
            <person name="Olsen R.A."/>
            <person name="Prost S."/>
            <person name="Tunstall T."/>
            <person name="Ryder O.A."/>
            <person name="Dalen L."/>
            <person name="Bruford M.W."/>
        </authorList>
    </citation>
    <scope>NUCLEOTIDE SEQUENCE [LARGE SCALE GENOMIC DNA]</scope>
    <source>
        <strain evidence="13">SBR-YM</strain>
        <tissue evidence="13">Skin</tissue>
    </source>
</reference>
<evidence type="ECO:0000256" key="1">
    <source>
        <dbReference type="ARBA" id="ARBA00004651"/>
    </source>
</evidence>
<dbReference type="InterPro" id="IPR026234">
    <property type="entry name" value="MRGPCRFAMILY"/>
</dbReference>
<accession>A0A7J7ETA6</accession>
<keyword evidence="6 11" id="KW-0472">Membrane</keyword>
<gene>
    <name evidence="13" type="ORF">HPG69_005954</name>
</gene>
<evidence type="ECO:0000313" key="13">
    <source>
        <dbReference type="EMBL" id="KAF5918913.1"/>
    </source>
</evidence>
<keyword evidence="4 11" id="KW-1133">Transmembrane helix</keyword>
<evidence type="ECO:0000256" key="10">
    <source>
        <dbReference type="SAM" id="MobiDB-lite"/>
    </source>
</evidence>